<evidence type="ECO:0000256" key="2">
    <source>
        <dbReference type="ARBA" id="ARBA00006472"/>
    </source>
</evidence>
<dbReference type="AlphaFoldDB" id="A0A5E4MW50"/>
<organism evidence="6 7">
    <name type="scientific">Cinara cedri</name>
    <dbReference type="NCBI Taxonomy" id="506608"/>
    <lineage>
        <taxon>Eukaryota</taxon>
        <taxon>Metazoa</taxon>
        <taxon>Ecdysozoa</taxon>
        <taxon>Arthropoda</taxon>
        <taxon>Hexapoda</taxon>
        <taxon>Insecta</taxon>
        <taxon>Pterygota</taxon>
        <taxon>Neoptera</taxon>
        <taxon>Paraneoptera</taxon>
        <taxon>Hemiptera</taxon>
        <taxon>Sternorrhyncha</taxon>
        <taxon>Aphidomorpha</taxon>
        <taxon>Aphidoidea</taxon>
        <taxon>Aphididae</taxon>
        <taxon>Lachninae</taxon>
        <taxon>Cinara</taxon>
    </lineage>
</organism>
<evidence type="ECO:0000256" key="4">
    <source>
        <dbReference type="ARBA" id="ARBA00023239"/>
    </source>
</evidence>
<dbReference type="SUPFAM" id="SSF55248">
    <property type="entry name" value="PCD-like"/>
    <property type="match status" value="1"/>
</dbReference>
<dbReference type="CDD" id="cd00914">
    <property type="entry name" value="PCD_DCoH_subfamily_b"/>
    <property type="match status" value="1"/>
</dbReference>
<dbReference type="GO" id="GO:0006729">
    <property type="term" value="P:tetrahydrobiopterin biosynthetic process"/>
    <property type="evidence" value="ECO:0007669"/>
    <property type="project" value="InterPro"/>
</dbReference>
<evidence type="ECO:0000256" key="3">
    <source>
        <dbReference type="ARBA" id="ARBA00013252"/>
    </source>
</evidence>
<dbReference type="EMBL" id="CABPRJ010001434">
    <property type="protein sequence ID" value="VVC36547.1"/>
    <property type="molecule type" value="Genomic_DNA"/>
</dbReference>
<dbReference type="OrthoDB" id="277398at2759"/>
<dbReference type="PANTHER" id="PTHR12599">
    <property type="entry name" value="PTERIN-4-ALPHA-CARBINOLAMINE DEHYDRATASE"/>
    <property type="match status" value="1"/>
</dbReference>
<dbReference type="Pfam" id="PF01329">
    <property type="entry name" value="Pterin_4a"/>
    <property type="match status" value="1"/>
</dbReference>
<keyword evidence="7" id="KW-1185">Reference proteome</keyword>
<comment type="similarity">
    <text evidence="2">Belongs to the pterin-4-alpha-carbinolamine dehydratase family.</text>
</comment>
<dbReference type="EC" id="4.2.1.96" evidence="3"/>
<proteinExistence type="inferred from homology"/>
<dbReference type="NCBIfam" id="NF002018">
    <property type="entry name" value="PRK00823.1-3"/>
    <property type="match status" value="1"/>
</dbReference>
<evidence type="ECO:0000256" key="1">
    <source>
        <dbReference type="ARBA" id="ARBA00001554"/>
    </source>
</evidence>
<dbReference type="GO" id="GO:0008124">
    <property type="term" value="F:4-alpha-hydroxytetrahydrobiopterin dehydratase activity"/>
    <property type="evidence" value="ECO:0007669"/>
    <property type="project" value="UniProtKB-EC"/>
</dbReference>
<dbReference type="PANTHER" id="PTHR12599:SF0">
    <property type="entry name" value="PTERIN-4-ALPHA-CARBINOLAMINE DEHYDRATASE"/>
    <property type="match status" value="1"/>
</dbReference>
<reference evidence="6 7" key="1">
    <citation type="submission" date="2019-08" db="EMBL/GenBank/DDBJ databases">
        <authorList>
            <person name="Alioto T."/>
            <person name="Alioto T."/>
            <person name="Gomez Garrido J."/>
        </authorList>
    </citation>
    <scope>NUCLEOTIDE SEQUENCE [LARGE SCALE GENOMIC DNA]</scope>
</reference>
<gene>
    <name evidence="6" type="ORF">CINCED_3A012333</name>
</gene>
<comment type="catalytic activity">
    <reaction evidence="1">
        <text>(4aS,6R)-4a-hydroxy-L-erythro-5,6,7,8-tetrahydrobiopterin = (6R)-L-erythro-6,7-dihydrobiopterin + H2O</text>
        <dbReference type="Rhea" id="RHEA:11920"/>
        <dbReference type="ChEBI" id="CHEBI:15377"/>
        <dbReference type="ChEBI" id="CHEBI:15642"/>
        <dbReference type="ChEBI" id="CHEBI:43120"/>
        <dbReference type="EC" id="4.2.1.96"/>
    </reaction>
</comment>
<evidence type="ECO:0000313" key="7">
    <source>
        <dbReference type="Proteomes" id="UP000325440"/>
    </source>
</evidence>
<dbReference type="Proteomes" id="UP000325440">
    <property type="component" value="Unassembled WGS sequence"/>
</dbReference>
<sequence length="131" mass="14979">MTAVLKIAASRAAFRSLSSYSTRVPKKMASQLTKEQREELLKPLFSNQWSLVKDRDAIYKEYLFSDFVEAFGFMAQVALKSEKMNHHPEWFNVYNKVQITLSTHDVGGLSMNDINLALFLDKIEKTIKGSV</sequence>
<dbReference type="Gene3D" id="3.30.1360.20">
    <property type="entry name" value="Transcriptional coactivator/pterin dehydratase"/>
    <property type="match status" value="1"/>
</dbReference>
<evidence type="ECO:0000313" key="6">
    <source>
        <dbReference type="EMBL" id="VVC36547.1"/>
    </source>
</evidence>
<accession>A0A5E4MW50</accession>
<dbReference type="HAMAP" id="MF_00434">
    <property type="entry name" value="Pterin_4_alpha"/>
    <property type="match status" value="1"/>
</dbReference>
<dbReference type="InterPro" id="IPR036428">
    <property type="entry name" value="PCD_sf"/>
</dbReference>
<evidence type="ECO:0000256" key="5">
    <source>
        <dbReference type="ARBA" id="ARBA00030497"/>
    </source>
</evidence>
<name>A0A5E4MW50_9HEMI</name>
<dbReference type="InterPro" id="IPR001533">
    <property type="entry name" value="Pterin_deHydtase"/>
</dbReference>
<keyword evidence="4" id="KW-0456">Lyase</keyword>
<protein>
    <recommendedName>
        <fullName evidence="3">4a-hydroxytetrahydrobiopterin dehydratase</fullName>
        <ecNumber evidence="3">4.2.1.96</ecNumber>
    </recommendedName>
    <alternativeName>
        <fullName evidence="5">4-alpha-hydroxy-tetrahydropterin dehydratase</fullName>
    </alternativeName>
</protein>